<dbReference type="RefSeq" id="WP_191763876.1">
    <property type="nucleotide sequence ID" value="NZ_JACSPP010000020.1"/>
</dbReference>
<evidence type="ECO:0000256" key="1">
    <source>
        <dbReference type="SAM" id="Phobius"/>
    </source>
</evidence>
<feature type="transmembrane region" description="Helical" evidence="1">
    <location>
        <begin position="199"/>
        <end position="221"/>
    </location>
</feature>
<evidence type="ECO:0000313" key="3">
    <source>
        <dbReference type="Proteomes" id="UP000620874"/>
    </source>
</evidence>
<feature type="transmembrane region" description="Helical" evidence="1">
    <location>
        <begin position="21"/>
        <end position="45"/>
    </location>
</feature>
<dbReference type="Proteomes" id="UP000620874">
    <property type="component" value="Unassembled WGS sequence"/>
</dbReference>
<organism evidence="2 3">
    <name type="scientific">Phocaeicola intestinalis</name>
    <dbReference type="NCBI Taxonomy" id="2762212"/>
    <lineage>
        <taxon>Bacteria</taxon>
        <taxon>Pseudomonadati</taxon>
        <taxon>Bacteroidota</taxon>
        <taxon>Bacteroidia</taxon>
        <taxon>Bacteroidales</taxon>
        <taxon>Bacteroidaceae</taxon>
        <taxon>Phocaeicola</taxon>
    </lineage>
</organism>
<protein>
    <submittedName>
        <fullName evidence="2">DUF3592 domain-containing protein</fullName>
    </submittedName>
</protein>
<keyword evidence="1" id="KW-0472">Membrane</keyword>
<gene>
    <name evidence="2" type="ORF">H9625_08330</name>
</gene>
<name>A0ABR8Y890_9BACT</name>
<feature type="transmembrane region" description="Helical" evidence="1">
    <location>
        <begin position="51"/>
        <end position="67"/>
    </location>
</feature>
<keyword evidence="3" id="KW-1185">Reference proteome</keyword>
<keyword evidence="1" id="KW-0812">Transmembrane</keyword>
<comment type="caution">
    <text evidence="2">The sequence shown here is derived from an EMBL/GenBank/DDBJ whole genome shotgun (WGS) entry which is preliminary data.</text>
</comment>
<proteinExistence type="predicted"/>
<evidence type="ECO:0000313" key="2">
    <source>
        <dbReference type="EMBL" id="MBD8040441.1"/>
    </source>
</evidence>
<accession>A0ABR8Y890</accession>
<keyword evidence="1" id="KW-1133">Transmembrane helix</keyword>
<dbReference type="EMBL" id="JACSPP010000020">
    <property type="protein sequence ID" value="MBD8040441.1"/>
    <property type="molecule type" value="Genomic_DNA"/>
</dbReference>
<reference evidence="2 3" key="1">
    <citation type="submission" date="2020-08" db="EMBL/GenBank/DDBJ databases">
        <title>A Genomic Blueprint of the Chicken Gut Microbiome.</title>
        <authorList>
            <person name="Gilroy R."/>
            <person name="Ravi A."/>
            <person name="Getino M."/>
            <person name="Pursley I."/>
            <person name="Horton D.L."/>
            <person name="Alikhan N.-F."/>
            <person name="Baker D."/>
            <person name="Gharbi K."/>
            <person name="Hall N."/>
            <person name="Watson M."/>
            <person name="Adriaenssens E.M."/>
            <person name="Foster-Nyarko E."/>
            <person name="Jarju S."/>
            <person name="Secka A."/>
            <person name="Antonio M."/>
            <person name="Oren A."/>
            <person name="Chaudhuri R."/>
            <person name="La Ragione R.M."/>
            <person name="Hildebrand F."/>
            <person name="Pallen M.J."/>
        </authorList>
    </citation>
    <scope>NUCLEOTIDE SEQUENCE [LARGE SCALE GENOMIC DNA]</scope>
    <source>
        <strain evidence="2 3">Sa1CVN1</strain>
    </source>
</reference>
<sequence>MKEEDLRQEAYKECKKSQRKETIIVFAIIAVAGTLSGCAFIPVYFWLGCGLGLFLIALACSFAHATWKRHQTELHAVAQGVLAEAEVVELKEEKDSDGKQTTMAVYEFALPGGSKHRFKESVSSSMAGILGLVRVGTRLPLFVDRNNPDIFYKMKHRLTEQSVPDMDDAVISQYLGKYGNSLDGLKPEQVVRGYKQSKWILGAFLGLIIAGALGVIGFAVYTNWQNMRHDKIELPIGVFISLLGPTEVYQYFPETDEWSYYADDFGVRRTARWRYDSKCRKPIQIGYTSISFTPQEAGDWPELLIPESYRGRLDEFAADKTDNNLTPP</sequence>